<sequence>MSTFPRLFSGLCAALLCALTLAGCAPKDTVRLLYTPVTPSVLPAPTAPRVAVVLFEDKRGKQEIGTRSKGGVFSAATSVPEWISRSLADEISRMGPQVSYAPSIQLAQSARPDYIVTGTVEEVWVKESNPTTYAATVRISFNVANRQGSVYSQNLSSSQEKTGLPSSGMVEDLLTGTLREVLGVAASKINEATH</sequence>
<dbReference type="PROSITE" id="PS51257">
    <property type="entry name" value="PROKAR_LIPOPROTEIN"/>
    <property type="match status" value="1"/>
</dbReference>
<reference evidence="2" key="2">
    <citation type="submission" date="2021-04" db="EMBL/GenBank/DDBJ databases">
        <authorList>
            <person name="Gilroy R."/>
        </authorList>
    </citation>
    <scope>NUCLEOTIDE SEQUENCE</scope>
    <source>
        <strain evidence="2">CHK186-16707</strain>
    </source>
</reference>
<evidence type="ECO:0008006" key="4">
    <source>
        <dbReference type="Google" id="ProtNLM"/>
    </source>
</evidence>
<keyword evidence="1" id="KW-0732">Signal</keyword>
<comment type="caution">
    <text evidence="2">The sequence shown here is derived from an EMBL/GenBank/DDBJ whole genome shotgun (WGS) entry which is preliminary data.</text>
</comment>
<accession>A0A9D2HEC2</accession>
<dbReference type="EMBL" id="DXAN01000017">
    <property type="protein sequence ID" value="HJA08616.1"/>
    <property type="molecule type" value="Genomic_DNA"/>
</dbReference>
<gene>
    <name evidence="2" type="ORF">H9962_05440</name>
</gene>
<name>A0A9D2HEC2_9BACT</name>
<dbReference type="Proteomes" id="UP000824225">
    <property type="component" value="Unassembled WGS sequence"/>
</dbReference>
<evidence type="ECO:0000313" key="2">
    <source>
        <dbReference type="EMBL" id="HJA08616.1"/>
    </source>
</evidence>
<organism evidence="2 3">
    <name type="scientific">Candidatus Mailhella merdigallinarum</name>
    <dbReference type="NCBI Taxonomy" id="2838658"/>
    <lineage>
        <taxon>Bacteria</taxon>
        <taxon>Pseudomonadati</taxon>
        <taxon>Thermodesulfobacteriota</taxon>
        <taxon>Desulfovibrionia</taxon>
        <taxon>Desulfovibrionales</taxon>
        <taxon>Desulfovibrionaceae</taxon>
        <taxon>Mailhella</taxon>
    </lineage>
</organism>
<evidence type="ECO:0000313" key="3">
    <source>
        <dbReference type="Proteomes" id="UP000824225"/>
    </source>
</evidence>
<feature type="signal peptide" evidence="1">
    <location>
        <begin position="1"/>
        <end position="22"/>
    </location>
</feature>
<dbReference type="AlphaFoldDB" id="A0A9D2HEC2"/>
<feature type="chain" id="PRO_5039023409" description="ABC-type transport auxiliary lipoprotein component domain-containing protein" evidence="1">
    <location>
        <begin position="23"/>
        <end position="194"/>
    </location>
</feature>
<proteinExistence type="predicted"/>
<protein>
    <recommendedName>
        <fullName evidence="4">ABC-type transport auxiliary lipoprotein component domain-containing protein</fullName>
    </recommendedName>
</protein>
<reference evidence="2" key="1">
    <citation type="journal article" date="2021" name="PeerJ">
        <title>Extensive microbial diversity within the chicken gut microbiome revealed by metagenomics and culture.</title>
        <authorList>
            <person name="Gilroy R."/>
            <person name="Ravi A."/>
            <person name="Getino M."/>
            <person name="Pursley I."/>
            <person name="Horton D.L."/>
            <person name="Alikhan N.F."/>
            <person name="Baker D."/>
            <person name="Gharbi K."/>
            <person name="Hall N."/>
            <person name="Watson M."/>
            <person name="Adriaenssens E.M."/>
            <person name="Foster-Nyarko E."/>
            <person name="Jarju S."/>
            <person name="Secka A."/>
            <person name="Antonio M."/>
            <person name="Oren A."/>
            <person name="Chaudhuri R.R."/>
            <person name="La Ragione R."/>
            <person name="Hildebrand F."/>
            <person name="Pallen M.J."/>
        </authorList>
    </citation>
    <scope>NUCLEOTIDE SEQUENCE</scope>
    <source>
        <strain evidence="2">CHK186-16707</strain>
    </source>
</reference>
<evidence type="ECO:0000256" key="1">
    <source>
        <dbReference type="SAM" id="SignalP"/>
    </source>
</evidence>